<accession>A0A5M3X380</accession>
<dbReference type="SUPFAM" id="SSF47413">
    <property type="entry name" value="lambda repressor-like DNA-binding domains"/>
    <property type="match status" value="1"/>
</dbReference>
<comment type="caution">
    <text evidence="2">The sequence shown here is derived from an EMBL/GenBank/DDBJ whole genome shotgun (WGS) entry which is preliminary data.</text>
</comment>
<dbReference type="Proteomes" id="UP000331127">
    <property type="component" value="Unassembled WGS sequence"/>
</dbReference>
<protein>
    <submittedName>
        <fullName evidence="2">Transcriptional regulator</fullName>
    </submittedName>
</protein>
<proteinExistence type="predicted"/>
<evidence type="ECO:0000313" key="3">
    <source>
        <dbReference type="Proteomes" id="UP000331127"/>
    </source>
</evidence>
<feature type="domain" description="HTH cro/C1-type" evidence="1">
    <location>
        <begin position="21"/>
        <end position="75"/>
    </location>
</feature>
<evidence type="ECO:0000313" key="2">
    <source>
        <dbReference type="EMBL" id="GES13283.1"/>
    </source>
</evidence>
<dbReference type="InterPro" id="IPR043917">
    <property type="entry name" value="DUF5753"/>
</dbReference>
<evidence type="ECO:0000259" key="1">
    <source>
        <dbReference type="PROSITE" id="PS50943"/>
    </source>
</evidence>
<name>A0A5M3X380_9ACTN</name>
<dbReference type="GO" id="GO:0003677">
    <property type="term" value="F:DNA binding"/>
    <property type="evidence" value="ECO:0007669"/>
    <property type="project" value="InterPro"/>
</dbReference>
<dbReference type="CDD" id="cd00093">
    <property type="entry name" value="HTH_XRE"/>
    <property type="match status" value="1"/>
</dbReference>
<dbReference type="Pfam" id="PF13560">
    <property type="entry name" value="HTH_31"/>
    <property type="match status" value="1"/>
</dbReference>
<dbReference type="PROSITE" id="PS50943">
    <property type="entry name" value="HTH_CROC1"/>
    <property type="match status" value="1"/>
</dbReference>
<dbReference type="SMART" id="SM00530">
    <property type="entry name" value="HTH_XRE"/>
    <property type="match status" value="1"/>
</dbReference>
<sequence>MPAARELDPNAGPVALLGFELRKFRLAAKWSQEQLAEKINFSASLVGFIERGDRVPRRDFIERCEEVLGLNGELLRLWPRISLESSPRWFRPWLEIEAEARTLRTWQPALIPGLLQTEEYIRTTYSGEPGMAREKCEELVVARLSRQTIFDRSIPPIFWAVIDETVLWRPLGGREVMRRQLEHLLEMSNHPFVTIQVVPLASGSTAGLAGAFVIAQLPSQPDTVYVDSPAKGYVSDHAADVAAVNDRYEAVRAHALPAHVSVELIRETMVNRWT</sequence>
<dbReference type="Gene3D" id="1.10.260.40">
    <property type="entry name" value="lambda repressor-like DNA-binding domains"/>
    <property type="match status" value="1"/>
</dbReference>
<organism evidence="2 3">
    <name type="scientific">Acrocarpospora macrocephala</name>
    <dbReference type="NCBI Taxonomy" id="150177"/>
    <lineage>
        <taxon>Bacteria</taxon>
        <taxon>Bacillati</taxon>
        <taxon>Actinomycetota</taxon>
        <taxon>Actinomycetes</taxon>
        <taxon>Streptosporangiales</taxon>
        <taxon>Streptosporangiaceae</taxon>
        <taxon>Acrocarpospora</taxon>
    </lineage>
</organism>
<dbReference type="AlphaFoldDB" id="A0A5M3X380"/>
<reference evidence="2 3" key="1">
    <citation type="submission" date="2019-10" db="EMBL/GenBank/DDBJ databases">
        <title>Whole genome shotgun sequence of Acrocarpospora macrocephala NBRC 16266.</title>
        <authorList>
            <person name="Ichikawa N."/>
            <person name="Kimura A."/>
            <person name="Kitahashi Y."/>
            <person name="Komaki H."/>
            <person name="Oguchi A."/>
        </authorList>
    </citation>
    <scope>NUCLEOTIDE SEQUENCE [LARGE SCALE GENOMIC DNA]</scope>
    <source>
        <strain evidence="2 3">NBRC 16266</strain>
    </source>
</reference>
<dbReference type="InterPro" id="IPR010982">
    <property type="entry name" value="Lambda_DNA-bd_dom_sf"/>
</dbReference>
<dbReference type="EMBL" id="BLAE01000045">
    <property type="protein sequence ID" value="GES13283.1"/>
    <property type="molecule type" value="Genomic_DNA"/>
</dbReference>
<gene>
    <name evidence="2" type="ORF">Amac_068800</name>
</gene>
<dbReference type="Pfam" id="PF19054">
    <property type="entry name" value="DUF5753"/>
    <property type="match status" value="1"/>
</dbReference>
<keyword evidence="3" id="KW-1185">Reference proteome</keyword>
<dbReference type="InterPro" id="IPR001387">
    <property type="entry name" value="Cro/C1-type_HTH"/>
</dbReference>